<keyword evidence="2" id="KW-1185">Reference proteome</keyword>
<evidence type="ECO:0000313" key="1">
    <source>
        <dbReference type="EMBL" id="PYE86665.1"/>
    </source>
</evidence>
<protein>
    <submittedName>
        <fullName evidence="1">Uncharacterized protein</fullName>
    </submittedName>
</protein>
<evidence type="ECO:0000313" key="2">
    <source>
        <dbReference type="Proteomes" id="UP000247454"/>
    </source>
</evidence>
<name>A0A318SYU9_9HYPH</name>
<proteinExistence type="predicted"/>
<dbReference type="RefSeq" id="WP_245411858.1">
    <property type="nucleotide sequence ID" value="NZ_QJTF01000021.1"/>
</dbReference>
<comment type="caution">
    <text evidence="1">The sequence shown here is derived from an EMBL/GenBank/DDBJ whole genome shotgun (WGS) entry which is preliminary data.</text>
</comment>
<sequence length="130" mass="14316">MPIKTLPDTMVSPVTGETLRRGVRPFAVSYKGRSVTVQLPGYYPDHGDDGVLVGDDMAVTDAALRTLKDQAEGAGFPTERRHDREYTLEELGQLIDESRKSGISTQSVDEIFAEAERIFAARYGGQPRKS</sequence>
<organism evidence="1 2">
    <name type="scientific">Phyllobacterium leguminum</name>
    <dbReference type="NCBI Taxonomy" id="314237"/>
    <lineage>
        <taxon>Bacteria</taxon>
        <taxon>Pseudomonadati</taxon>
        <taxon>Pseudomonadota</taxon>
        <taxon>Alphaproteobacteria</taxon>
        <taxon>Hyphomicrobiales</taxon>
        <taxon>Phyllobacteriaceae</taxon>
        <taxon>Phyllobacterium</taxon>
    </lineage>
</organism>
<dbReference type="EMBL" id="QJTF01000021">
    <property type="protein sequence ID" value="PYE86665.1"/>
    <property type="molecule type" value="Genomic_DNA"/>
</dbReference>
<gene>
    <name evidence="1" type="ORF">C7477_12130</name>
</gene>
<dbReference type="AlphaFoldDB" id="A0A318SYU9"/>
<reference evidence="1 2" key="1">
    <citation type="submission" date="2018-06" db="EMBL/GenBank/DDBJ databases">
        <title>Genomic Encyclopedia of Type Strains, Phase III (KMG-III): the genomes of soil and plant-associated and newly described type strains.</title>
        <authorList>
            <person name="Whitman W."/>
        </authorList>
    </citation>
    <scope>NUCLEOTIDE SEQUENCE [LARGE SCALE GENOMIC DNA]</scope>
    <source>
        <strain evidence="1 2">ORS 1419</strain>
    </source>
</reference>
<dbReference type="Proteomes" id="UP000247454">
    <property type="component" value="Unassembled WGS sequence"/>
</dbReference>
<accession>A0A318SYU9</accession>